<keyword evidence="7 11" id="KW-1133">Transmembrane helix</keyword>
<dbReference type="PANTHER" id="PTHR43373">
    <property type="entry name" value="NA(+)/H(+) ANTIPORTER SUBUNIT"/>
    <property type="match status" value="1"/>
</dbReference>
<dbReference type="EMBL" id="VDDC01000028">
    <property type="protein sequence ID" value="TNH38496.1"/>
    <property type="molecule type" value="Genomic_DNA"/>
</dbReference>
<feature type="transmembrane region" description="Helical" evidence="11">
    <location>
        <begin position="838"/>
        <end position="858"/>
    </location>
</feature>
<evidence type="ECO:0000256" key="6">
    <source>
        <dbReference type="ARBA" id="ARBA00022692"/>
    </source>
</evidence>
<dbReference type="GO" id="GO:0005886">
    <property type="term" value="C:plasma membrane"/>
    <property type="evidence" value="ECO:0007669"/>
    <property type="project" value="UniProtKB-SubCell"/>
</dbReference>
<evidence type="ECO:0000256" key="2">
    <source>
        <dbReference type="ARBA" id="ARBA00004651"/>
    </source>
</evidence>
<comment type="function">
    <text evidence="1">NDH-1 shuttles electrons from NADH, via FMN and iron-sulfur (Fe-S) centers, to quinones in the respiratory chain. The immediate electron acceptor for the enzyme in this species is believed to be ubiquinone. Couples the redox reaction to proton translocation (for every two electrons transferred, four hydrogen ions are translocated across the cytoplasmic membrane), and thus conserves the redox energy in a proton gradient.</text>
</comment>
<keyword evidence="6 10" id="KW-0812">Transmembrane</keyword>
<dbReference type="GO" id="GO:0006811">
    <property type="term" value="P:monoatomic ion transport"/>
    <property type="evidence" value="ECO:0007669"/>
    <property type="project" value="UniProtKB-KW"/>
</dbReference>
<dbReference type="Pfam" id="PF00361">
    <property type="entry name" value="Proton_antipo_M"/>
    <property type="match status" value="1"/>
</dbReference>
<name>A0A5C4R3H2_9RHOB</name>
<evidence type="ECO:0000256" key="8">
    <source>
        <dbReference type="ARBA" id="ARBA00023065"/>
    </source>
</evidence>
<dbReference type="Pfam" id="PF20501">
    <property type="entry name" value="MbhE"/>
    <property type="match status" value="1"/>
</dbReference>
<feature type="transmembrane region" description="Helical" evidence="11">
    <location>
        <begin position="37"/>
        <end position="58"/>
    </location>
</feature>
<feature type="transmembrane region" description="Helical" evidence="11">
    <location>
        <begin position="249"/>
        <end position="271"/>
    </location>
</feature>
<evidence type="ECO:0000256" key="7">
    <source>
        <dbReference type="ARBA" id="ARBA00022989"/>
    </source>
</evidence>
<feature type="transmembrane region" description="Helical" evidence="11">
    <location>
        <begin position="113"/>
        <end position="131"/>
    </location>
</feature>
<organism evidence="17 18">
    <name type="scientific">Paracoccus haeundaensis</name>
    <dbReference type="NCBI Taxonomy" id="225362"/>
    <lineage>
        <taxon>Bacteria</taxon>
        <taxon>Pseudomonadati</taxon>
        <taxon>Pseudomonadota</taxon>
        <taxon>Alphaproteobacteria</taxon>
        <taxon>Rhodobacterales</taxon>
        <taxon>Paracoccaceae</taxon>
        <taxon>Paracoccus</taxon>
    </lineage>
</organism>
<evidence type="ECO:0000256" key="10">
    <source>
        <dbReference type="RuleBase" id="RU000320"/>
    </source>
</evidence>
<feature type="transmembrane region" description="Helical" evidence="11">
    <location>
        <begin position="84"/>
        <end position="106"/>
    </location>
</feature>
<keyword evidence="5" id="KW-1003">Cell membrane</keyword>
<dbReference type="InterPro" id="IPR001750">
    <property type="entry name" value="ND/Mrp_TM"/>
</dbReference>
<feature type="transmembrane region" description="Helical" evidence="11">
    <location>
        <begin position="879"/>
        <end position="899"/>
    </location>
</feature>
<proteinExistence type="predicted"/>
<feature type="transmembrane region" description="Helical" evidence="11">
    <location>
        <begin position="458"/>
        <end position="483"/>
    </location>
</feature>
<evidence type="ECO:0000259" key="15">
    <source>
        <dbReference type="Pfam" id="PF13244"/>
    </source>
</evidence>
<keyword evidence="8" id="KW-0406">Ion transport</keyword>
<feature type="transmembrane region" description="Helical" evidence="11">
    <location>
        <begin position="277"/>
        <end position="298"/>
    </location>
</feature>
<evidence type="ECO:0000256" key="9">
    <source>
        <dbReference type="ARBA" id="ARBA00023136"/>
    </source>
</evidence>
<dbReference type="Pfam" id="PF13244">
    <property type="entry name" value="MbhD"/>
    <property type="match status" value="1"/>
</dbReference>
<evidence type="ECO:0000256" key="3">
    <source>
        <dbReference type="ARBA" id="ARBA00022448"/>
    </source>
</evidence>
<dbReference type="InterPro" id="IPR046806">
    <property type="entry name" value="MrpA_C/MbhE"/>
</dbReference>
<dbReference type="NCBIfam" id="NF009288">
    <property type="entry name" value="PRK12648.1"/>
    <property type="match status" value="1"/>
</dbReference>
<gene>
    <name evidence="17" type="ORF">FHD67_14885</name>
</gene>
<dbReference type="InterPro" id="IPR025383">
    <property type="entry name" value="MrpA_C/MbhD"/>
</dbReference>
<dbReference type="PANTHER" id="PTHR43373:SF1">
    <property type="entry name" value="NA(+)_H(+) ANTIPORTER SUBUNIT A"/>
    <property type="match status" value="1"/>
</dbReference>
<dbReference type="InterPro" id="IPR001516">
    <property type="entry name" value="Proton_antipo_N"/>
</dbReference>
<dbReference type="Proteomes" id="UP000304880">
    <property type="component" value="Unassembled WGS sequence"/>
</dbReference>
<feature type="domain" description="NADH-Ubiquinone oxidoreductase (complex I) chain 5 N-terminal" evidence="13">
    <location>
        <begin position="69"/>
        <end position="117"/>
    </location>
</feature>
<evidence type="ECO:0000259" key="13">
    <source>
        <dbReference type="Pfam" id="PF00662"/>
    </source>
</evidence>
<feature type="domain" description="MrpA C-terminal/MbhD" evidence="15">
    <location>
        <begin position="624"/>
        <end position="687"/>
    </location>
</feature>
<accession>A0A5C4R3H2</accession>
<feature type="transmembrane region" description="Helical" evidence="11">
    <location>
        <begin position="305"/>
        <end position="323"/>
    </location>
</feature>
<feature type="transmembrane region" description="Helical" evidence="11">
    <location>
        <begin position="417"/>
        <end position="438"/>
    </location>
</feature>
<evidence type="ECO:0000256" key="4">
    <source>
        <dbReference type="ARBA" id="ARBA00022449"/>
    </source>
</evidence>
<evidence type="ECO:0000313" key="18">
    <source>
        <dbReference type="Proteomes" id="UP000304880"/>
    </source>
</evidence>
<dbReference type="InterPro" id="IPR050616">
    <property type="entry name" value="CPA3_Na-H_Antiporter_A"/>
</dbReference>
<dbReference type="RefSeq" id="WP_139599154.1">
    <property type="nucleotide sequence ID" value="NZ_VDDC01000028.1"/>
</dbReference>
<keyword evidence="9 11" id="KW-0472">Membrane</keyword>
<evidence type="ECO:0000259" key="16">
    <source>
        <dbReference type="Pfam" id="PF20501"/>
    </source>
</evidence>
<dbReference type="InterPro" id="IPR007182">
    <property type="entry name" value="MnhB"/>
</dbReference>
<dbReference type="PRINTS" id="PR01434">
    <property type="entry name" value="NADHDHGNASE5"/>
</dbReference>
<keyword evidence="18" id="KW-1185">Reference proteome</keyword>
<feature type="transmembrane region" description="Helical" evidence="11">
    <location>
        <begin position="503"/>
        <end position="529"/>
    </location>
</feature>
<feature type="transmembrane region" description="Helical" evidence="11">
    <location>
        <begin position="614"/>
        <end position="631"/>
    </location>
</feature>
<feature type="domain" description="MrpA C-terminal/MbhE" evidence="16">
    <location>
        <begin position="703"/>
        <end position="799"/>
    </location>
</feature>
<reference evidence="17 18" key="1">
    <citation type="submission" date="2019-06" db="EMBL/GenBank/DDBJ databases">
        <authorList>
            <person name="Li J."/>
        </authorList>
    </citation>
    <scope>NUCLEOTIDE SEQUENCE [LARGE SCALE GENOMIC DNA]</scope>
    <source>
        <strain evidence="17 18">CGMCC 1.8012</strain>
    </source>
</reference>
<dbReference type="Pfam" id="PF04039">
    <property type="entry name" value="MnhB"/>
    <property type="match status" value="1"/>
</dbReference>
<evidence type="ECO:0000259" key="12">
    <source>
        <dbReference type="Pfam" id="PF00361"/>
    </source>
</evidence>
<feature type="transmembrane region" description="Helical" evidence="11">
    <location>
        <begin position="212"/>
        <end position="237"/>
    </location>
</feature>
<feature type="transmembrane region" description="Helical" evidence="11">
    <location>
        <begin position="809"/>
        <end position="832"/>
    </location>
</feature>
<feature type="transmembrane region" description="Helical" evidence="11">
    <location>
        <begin position="919"/>
        <end position="942"/>
    </location>
</feature>
<feature type="transmembrane region" description="Helical" evidence="11">
    <location>
        <begin position="664"/>
        <end position="686"/>
    </location>
</feature>
<dbReference type="AlphaFoldDB" id="A0A5C4R3H2"/>
<evidence type="ECO:0000256" key="11">
    <source>
        <dbReference type="SAM" id="Phobius"/>
    </source>
</evidence>
<comment type="caution">
    <text evidence="17">The sequence shown here is derived from an EMBL/GenBank/DDBJ whole genome shotgun (WGS) entry which is preliminary data.</text>
</comment>
<sequence>MITPTALAQQNLLVLLAVLPFLSALLLISVSGRAAGILAGITMLAGIALSAGLGGPVMSGEVLRASLDWVPSAGLSLSLRMDGFAWMFATLVSTIGLLVVVYAQVYMAGKDRLPRFFALLMAFTGAMQGILLSGNLLMLVVFWELTSVVSFLLIGFWHQGQAARDGARTALLITAMGGLCLLLAMLMLGHVVGSHDLDVVLAAGPQVREHPMYGAILALFLLGAFTKSAQVPFHFWLPGAMSAPTPVSAFLHSATMVKAGVFLLIRFSPVLGGTEAWFLAVTGIGMATFLTGGVIALFRHDLKGLLAYSTISHLGLITALAGIGSQGAILAAIFHICNHAVFKASLFMTAGIIDHQTGTRDLRKLGGLARVMPFTATLAIIASAAMAGVPLLNGFLSKEMFLAEAVAWHNGSWLDDSLPYLAVVASAFSAAYAIRFIASVFFGPLPDALRGRVSEAPVLLRLPVSLLAAACLAVGILPAPVIGPVINRAARAVLGPDLPYYDIAIWHGVNAALMLSLVSLGVGTLIYAITRTRIPLGPEGPPLLHRLRGQRVFDRLMLKGAWVLPRRVLGRLATERLQPQLRLLVAVALFLAVAAIGARFPWAPPARVTDFSPAFALMWLIGGACAVGAAWQAKYHRFAALAMLGGAGLVTCLTFAWLSAPDLAVTQLLVEVVTTVLLLLGLRWLPQRRAGLPEDNLASARRRRMRDLVMAVAGGSGIALVAHSVMTRPLVPNVGDWFLANAYYEGGGTNVVNVILVDFRAFDTFGEIAVLAIVGLTVYSLLRRFRPAPESVDQPNQQQATSQQVLDDYLMVPSVIMLWMFPVLIMVAAYFFFRGHDLPGGGFAAGVTMAIAFLLQYLATNVRWVEARLTILPIRWMGIGLLIAVGTGMGSWIFGYPFLSAHARYVSIPLIGNVPAATALLFDLGVFALVVGATVLMLIAIAHQSLRAARLREQDDAAPATKEIR</sequence>
<evidence type="ECO:0000259" key="14">
    <source>
        <dbReference type="Pfam" id="PF04039"/>
    </source>
</evidence>
<feature type="transmembrane region" description="Helical" evidence="11">
    <location>
        <begin position="169"/>
        <end position="192"/>
    </location>
</feature>
<feature type="transmembrane region" description="Helical" evidence="11">
    <location>
        <begin position="764"/>
        <end position="782"/>
    </location>
</feature>
<comment type="subcellular location">
    <subcellularLocation>
        <location evidence="2">Cell membrane</location>
        <topology evidence="2">Multi-pass membrane protein</topology>
    </subcellularLocation>
    <subcellularLocation>
        <location evidence="10">Membrane</location>
        <topology evidence="10">Multi-pass membrane protein</topology>
    </subcellularLocation>
</comment>
<protein>
    <submittedName>
        <fullName evidence="17">Monovalent cation/H+ antiporter subunit A</fullName>
    </submittedName>
</protein>
<evidence type="ECO:0000256" key="1">
    <source>
        <dbReference type="ARBA" id="ARBA00002378"/>
    </source>
</evidence>
<feature type="transmembrane region" description="Helical" evidence="11">
    <location>
        <begin position="329"/>
        <end position="353"/>
    </location>
</feature>
<feature type="domain" description="NADH:quinone oxidoreductase/Mrp antiporter transmembrane" evidence="12">
    <location>
        <begin position="133"/>
        <end position="410"/>
    </location>
</feature>
<feature type="transmembrane region" description="Helical" evidence="11">
    <location>
        <begin position="12"/>
        <end position="30"/>
    </location>
</feature>
<keyword evidence="3" id="KW-0813">Transport</keyword>
<dbReference type="Pfam" id="PF00662">
    <property type="entry name" value="Proton_antipo_N"/>
    <property type="match status" value="1"/>
</dbReference>
<feature type="transmembrane region" description="Helical" evidence="11">
    <location>
        <begin position="374"/>
        <end position="397"/>
    </location>
</feature>
<feature type="transmembrane region" description="Helical" evidence="11">
    <location>
        <begin position="137"/>
        <end position="157"/>
    </location>
</feature>
<dbReference type="GO" id="GO:0015297">
    <property type="term" value="F:antiporter activity"/>
    <property type="evidence" value="ECO:0007669"/>
    <property type="project" value="UniProtKB-KW"/>
</dbReference>
<feature type="transmembrane region" description="Helical" evidence="11">
    <location>
        <begin position="581"/>
        <end position="602"/>
    </location>
</feature>
<feature type="transmembrane region" description="Helical" evidence="11">
    <location>
        <begin position="638"/>
        <end position="658"/>
    </location>
</feature>
<evidence type="ECO:0000313" key="17">
    <source>
        <dbReference type="EMBL" id="TNH38496.1"/>
    </source>
</evidence>
<keyword evidence="4" id="KW-0050">Antiport</keyword>
<feature type="domain" description="Na+/H+ antiporter MnhB subunit-related protein" evidence="14">
    <location>
        <begin position="813"/>
        <end position="935"/>
    </location>
</feature>
<evidence type="ECO:0000256" key="5">
    <source>
        <dbReference type="ARBA" id="ARBA00022475"/>
    </source>
</evidence>
<feature type="transmembrane region" description="Helical" evidence="11">
    <location>
        <begin position="707"/>
        <end position="726"/>
    </location>
</feature>